<organism evidence="2">
    <name type="scientific">uncultured Caudovirales phage</name>
    <dbReference type="NCBI Taxonomy" id="2100421"/>
    <lineage>
        <taxon>Viruses</taxon>
        <taxon>Duplodnaviria</taxon>
        <taxon>Heunggongvirae</taxon>
        <taxon>Uroviricota</taxon>
        <taxon>Caudoviricetes</taxon>
        <taxon>Peduoviridae</taxon>
        <taxon>Maltschvirus</taxon>
        <taxon>Maltschvirus maltsch</taxon>
    </lineage>
</organism>
<dbReference type="EMBL" id="LR797124">
    <property type="protein sequence ID" value="CAB4188460.1"/>
    <property type="molecule type" value="Genomic_DNA"/>
</dbReference>
<evidence type="ECO:0000313" key="1">
    <source>
        <dbReference type="EMBL" id="CAB4148889.1"/>
    </source>
</evidence>
<dbReference type="InterPro" id="IPR046558">
    <property type="entry name" value="DUF6712"/>
</dbReference>
<dbReference type="EMBL" id="LR796500">
    <property type="protein sequence ID" value="CAB4148889.1"/>
    <property type="molecule type" value="Genomic_DNA"/>
</dbReference>
<evidence type="ECO:0000313" key="2">
    <source>
        <dbReference type="EMBL" id="CAB4153928.1"/>
    </source>
</evidence>
<proteinExistence type="predicted"/>
<reference evidence="2" key="1">
    <citation type="submission" date="2020-04" db="EMBL/GenBank/DDBJ databases">
        <authorList>
            <person name="Chiriac C."/>
            <person name="Salcher M."/>
            <person name="Ghai R."/>
            <person name="Kavagutti S V."/>
        </authorList>
    </citation>
    <scope>NUCLEOTIDE SEQUENCE</scope>
</reference>
<name>A0A6J5N529_9CAUD</name>
<sequence>MDYLLSVDNLKKLGLIHMNTDTKLLAVAIKRSQDIQLQPALTTPLFKALLLRVNTNTWTQPYLDLMNDFVTPCLVAFVDYRCALLLNEKLTNKSVGRIQDENITPNTDAETSALRDQLRKDAYFYKERLIVHLRADNGTLYPEYNQSSSSPGACSEDMLADRSGYTPINFII</sequence>
<protein>
    <submittedName>
        <fullName evidence="2">Uncharacterized protein</fullName>
    </submittedName>
</protein>
<dbReference type="Pfam" id="PF20459">
    <property type="entry name" value="DUF6712"/>
    <property type="match status" value="1"/>
</dbReference>
<gene>
    <name evidence="3" type="ORF">UFOVP1178_26</name>
    <name evidence="1" type="ORF">UFOVP522_32</name>
    <name evidence="2" type="ORF">UFOVP624_39</name>
</gene>
<accession>A0A6J5N529</accession>
<dbReference type="EMBL" id="LR796602">
    <property type="protein sequence ID" value="CAB4153928.1"/>
    <property type="molecule type" value="Genomic_DNA"/>
</dbReference>
<evidence type="ECO:0000313" key="3">
    <source>
        <dbReference type="EMBL" id="CAB4188460.1"/>
    </source>
</evidence>